<comment type="caution">
    <text evidence="3">The sequence shown here is derived from an EMBL/GenBank/DDBJ whole genome shotgun (WGS) entry which is preliminary data.</text>
</comment>
<keyword evidence="2" id="KW-0812">Transmembrane</keyword>
<evidence type="ECO:0000256" key="2">
    <source>
        <dbReference type="SAM" id="Phobius"/>
    </source>
</evidence>
<evidence type="ECO:0000256" key="1">
    <source>
        <dbReference type="SAM" id="MobiDB-lite"/>
    </source>
</evidence>
<keyword evidence="4" id="KW-1185">Reference proteome</keyword>
<evidence type="ECO:0000313" key="3">
    <source>
        <dbReference type="EMBL" id="MFD0704914.1"/>
    </source>
</evidence>
<evidence type="ECO:0008006" key="5">
    <source>
        <dbReference type="Google" id="ProtNLM"/>
    </source>
</evidence>
<evidence type="ECO:0000313" key="4">
    <source>
        <dbReference type="Proteomes" id="UP001597036"/>
    </source>
</evidence>
<reference evidence="4" key="1">
    <citation type="journal article" date="2019" name="Int. J. Syst. Evol. Microbiol.">
        <title>The Global Catalogue of Microorganisms (GCM) 10K type strain sequencing project: providing services to taxonomists for standard genome sequencing and annotation.</title>
        <authorList>
            <consortium name="The Broad Institute Genomics Platform"/>
            <consortium name="The Broad Institute Genome Sequencing Center for Infectious Disease"/>
            <person name="Wu L."/>
            <person name="Ma J."/>
        </authorList>
    </citation>
    <scope>NUCLEOTIDE SEQUENCE [LARGE SCALE GENOMIC DNA]</scope>
    <source>
        <strain evidence="4">CCM 8604</strain>
    </source>
</reference>
<name>A0ABW2Y6Q7_9BIFI</name>
<feature type="transmembrane region" description="Helical" evidence="2">
    <location>
        <begin position="145"/>
        <end position="163"/>
    </location>
</feature>
<proteinExistence type="predicted"/>
<gene>
    <name evidence="3" type="ORF">ACFQY8_04035</name>
</gene>
<feature type="compositionally biased region" description="Basic and acidic residues" evidence="1">
    <location>
        <begin position="53"/>
        <end position="68"/>
    </location>
</feature>
<feature type="compositionally biased region" description="Basic and acidic residues" evidence="1">
    <location>
        <begin position="28"/>
        <end position="38"/>
    </location>
</feature>
<dbReference type="Proteomes" id="UP001597036">
    <property type="component" value="Unassembled WGS sequence"/>
</dbReference>
<accession>A0ABW2Y6Q7</accession>
<feature type="transmembrane region" description="Helical" evidence="2">
    <location>
        <begin position="117"/>
        <end position="139"/>
    </location>
</feature>
<dbReference type="EMBL" id="JBHTHQ010000021">
    <property type="protein sequence ID" value="MFD0704914.1"/>
    <property type="molecule type" value="Genomic_DNA"/>
</dbReference>
<keyword evidence="2" id="KW-1133">Transmembrane helix</keyword>
<organism evidence="3 4">
    <name type="scientific">Alloscardovia venturai</name>
    <dbReference type="NCBI Taxonomy" id="1769421"/>
    <lineage>
        <taxon>Bacteria</taxon>
        <taxon>Bacillati</taxon>
        <taxon>Actinomycetota</taxon>
        <taxon>Actinomycetes</taxon>
        <taxon>Bifidobacteriales</taxon>
        <taxon>Bifidobacteriaceae</taxon>
        <taxon>Alloscardovia</taxon>
    </lineage>
</organism>
<feature type="compositionally biased region" description="Basic residues" evidence="1">
    <location>
        <begin position="42"/>
        <end position="52"/>
    </location>
</feature>
<feature type="region of interest" description="Disordered" evidence="1">
    <location>
        <begin position="1"/>
        <end position="68"/>
    </location>
</feature>
<sequence>MTNSHLSKSQENEQNFSSDDALWQEFVSSHEDDLRSVENSRAAKKFTKKAHRIDKEEKRKDGQEEKYQHKLSVKDFDSQAFTSNTQPTRGYSISWLDADDMSNHFQAPQPQKGTAQLSIVIGAVMIIIGFIAIFVSFMAIPFAQLIAAVGGIVLLIGFALIGVSRKSLSRDKRDHNARSDSAIV</sequence>
<keyword evidence="2" id="KW-0472">Membrane</keyword>
<feature type="compositionally biased region" description="Polar residues" evidence="1">
    <location>
        <begin position="1"/>
        <end position="18"/>
    </location>
</feature>
<dbReference type="RefSeq" id="WP_377938620.1">
    <property type="nucleotide sequence ID" value="NZ_JBHTHQ010000021.1"/>
</dbReference>
<protein>
    <recommendedName>
        <fullName evidence="5">Membrane associated protein</fullName>
    </recommendedName>
</protein>